<dbReference type="PROSITE" id="PS50943">
    <property type="entry name" value="HTH_CROC1"/>
    <property type="match status" value="1"/>
</dbReference>
<name>A0A177NUC2_9GAMM</name>
<organism evidence="2 3">
    <name type="scientific">Methylomonas koyamae</name>
    <dbReference type="NCBI Taxonomy" id="702114"/>
    <lineage>
        <taxon>Bacteria</taxon>
        <taxon>Pseudomonadati</taxon>
        <taxon>Pseudomonadota</taxon>
        <taxon>Gammaproteobacteria</taxon>
        <taxon>Methylococcales</taxon>
        <taxon>Methylococcaceae</taxon>
        <taxon>Methylomonas</taxon>
    </lineage>
</organism>
<gene>
    <name evidence="2" type="ORF">A1355_23270</name>
</gene>
<dbReference type="PANTHER" id="PTHR40275">
    <property type="entry name" value="SSL7038 PROTEIN"/>
    <property type="match status" value="1"/>
</dbReference>
<dbReference type="InterPro" id="IPR001387">
    <property type="entry name" value="Cro/C1-type_HTH"/>
</dbReference>
<dbReference type="InterPro" id="IPR014057">
    <property type="entry name" value="HI1420"/>
</dbReference>
<dbReference type="NCBIfam" id="TIGR02684">
    <property type="entry name" value="dnstrm_HI1420"/>
    <property type="match status" value="1"/>
</dbReference>
<protein>
    <submittedName>
        <fullName evidence="2">Addiction module antitoxin</fullName>
    </submittedName>
</protein>
<dbReference type="SUPFAM" id="SSF47413">
    <property type="entry name" value="lambda repressor-like DNA-binding domains"/>
    <property type="match status" value="1"/>
</dbReference>
<sequence length="104" mass="11351">MTIKLKRWDSAEHLQTDEDIELYLQACFEEAGDDAAFIAKALGNVARARSMTQLAKDTGMGRESLYKALSGEGNPSFGTILKVTNALGLKFNVHLSDDSDPKMA</sequence>
<reference evidence="3" key="1">
    <citation type="submission" date="2016-03" db="EMBL/GenBank/DDBJ databases">
        <authorList>
            <person name="Heylen K."/>
            <person name="De Vos P."/>
            <person name="Vekeman B."/>
        </authorList>
    </citation>
    <scope>NUCLEOTIDE SEQUENCE [LARGE SCALE GENOMIC DNA]</scope>
    <source>
        <strain evidence="3">R-45383</strain>
    </source>
</reference>
<dbReference type="PANTHER" id="PTHR40275:SF1">
    <property type="entry name" value="SSL7038 PROTEIN"/>
    <property type="match status" value="1"/>
</dbReference>
<dbReference type="AlphaFoldDB" id="A0A177NUC2"/>
<evidence type="ECO:0000259" key="1">
    <source>
        <dbReference type="PROSITE" id="PS50943"/>
    </source>
</evidence>
<feature type="domain" description="HTH cro/C1-type" evidence="1">
    <location>
        <begin position="50"/>
        <end position="94"/>
    </location>
</feature>
<dbReference type="EMBL" id="LUUK01000097">
    <property type="protein sequence ID" value="OAI21531.1"/>
    <property type="molecule type" value="Genomic_DNA"/>
</dbReference>
<comment type="caution">
    <text evidence="2">The sequence shown here is derived from an EMBL/GenBank/DDBJ whole genome shotgun (WGS) entry which is preliminary data.</text>
</comment>
<accession>A0A177NUC2</accession>
<dbReference type="STRING" id="702114.A1355_23270"/>
<evidence type="ECO:0000313" key="3">
    <source>
        <dbReference type="Proteomes" id="UP000077628"/>
    </source>
</evidence>
<dbReference type="Proteomes" id="UP000077628">
    <property type="component" value="Unassembled WGS sequence"/>
</dbReference>
<dbReference type="GO" id="GO:0003677">
    <property type="term" value="F:DNA binding"/>
    <property type="evidence" value="ECO:0007669"/>
    <property type="project" value="InterPro"/>
</dbReference>
<evidence type="ECO:0000313" key="2">
    <source>
        <dbReference type="EMBL" id="OAI21531.1"/>
    </source>
</evidence>
<dbReference type="CDD" id="cd00093">
    <property type="entry name" value="HTH_XRE"/>
    <property type="match status" value="1"/>
</dbReference>
<proteinExistence type="predicted"/>
<dbReference type="RefSeq" id="WP_064026857.1">
    <property type="nucleotide sequence ID" value="NZ_LUUK01000097.1"/>
</dbReference>
<dbReference type="Pfam" id="PF21716">
    <property type="entry name" value="dnstrm_HI1420"/>
    <property type="match status" value="1"/>
</dbReference>
<keyword evidence="3" id="KW-1185">Reference proteome</keyword>
<dbReference type="Gene3D" id="1.10.260.40">
    <property type="entry name" value="lambda repressor-like DNA-binding domains"/>
    <property type="match status" value="1"/>
</dbReference>
<dbReference type="InterPro" id="IPR010982">
    <property type="entry name" value="Lambda_DNA-bd_dom_sf"/>
</dbReference>